<gene>
    <name evidence="3" type="ORF">ADEAN_000451400</name>
</gene>
<dbReference type="Pfam" id="PF00857">
    <property type="entry name" value="Isochorismatase"/>
    <property type="match status" value="1"/>
</dbReference>
<keyword evidence="4" id="KW-1185">Reference proteome</keyword>
<evidence type="ECO:0000256" key="1">
    <source>
        <dbReference type="ARBA" id="ARBA00006336"/>
    </source>
</evidence>
<reference evidence="3 4" key="1">
    <citation type="submission" date="2020-08" db="EMBL/GenBank/DDBJ databases">
        <authorList>
            <person name="Newling K."/>
            <person name="Davey J."/>
            <person name="Forrester S."/>
        </authorList>
    </citation>
    <scope>NUCLEOTIDE SEQUENCE [LARGE SCALE GENOMIC DNA]</scope>
    <source>
        <strain evidence="4">Crithidia deanei Carvalho (ATCC PRA-265)</strain>
    </source>
</reference>
<dbReference type="SUPFAM" id="SSF52499">
    <property type="entry name" value="Isochorismatase-like hydrolases"/>
    <property type="match status" value="1"/>
</dbReference>
<sequence>MVKLRELLGRDCTVFLATEHYPEKLGHTAGDIQLPDDVVVSAKYYPTMLTADILPYIVGDRDRGIEPVQQVVLWGHETHVCVIHTADELLQRGIRVAIAVDGCAAQKELDHSTAVLAMSSWDGLLLSTTGSICMQLSRGDERIMKSILDILKS</sequence>
<dbReference type="EMBL" id="LR877152">
    <property type="protein sequence ID" value="CAD2217036.1"/>
    <property type="molecule type" value="Genomic_DNA"/>
</dbReference>
<protein>
    <submittedName>
        <fullName evidence="3">Isochorismatase family, putative</fullName>
    </submittedName>
</protein>
<comment type="similarity">
    <text evidence="1">Belongs to the isochorismatase family.</text>
</comment>
<name>A0A7G2CB52_9TRYP</name>
<dbReference type="AlphaFoldDB" id="A0A7G2CB52"/>
<evidence type="ECO:0000313" key="3">
    <source>
        <dbReference type="EMBL" id="CAD2217036.1"/>
    </source>
</evidence>
<organism evidence="3 4">
    <name type="scientific">Angomonas deanei</name>
    <dbReference type="NCBI Taxonomy" id="59799"/>
    <lineage>
        <taxon>Eukaryota</taxon>
        <taxon>Discoba</taxon>
        <taxon>Euglenozoa</taxon>
        <taxon>Kinetoplastea</taxon>
        <taxon>Metakinetoplastina</taxon>
        <taxon>Trypanosomatida</taxon>
        <taxon>Trypanosomatidae</taxon>
        <taxon>Strigomonadinae</taxon>
        <taxon>Angomonas</taxon>
    </lineage>
</organism>
<dbReference type="VEuPathDB" id="TriTrypDB:ADEAN_000451400"/>
<evidence type="ECO:0000313" key="4">
    <source>
        <dbReference type="Proteomes" id="UP000515908"/>
    </source>
</evidence>
<dbReference type="PANTHER" id="PTHR14119:SF3">
    <property type="entry name" value="ISOCHORISMATASE DOMAIN-CONTAINING PROTEIN 2"/>
    <property type="match status" value="1"/>
</dbReference>
<dbReference type="InterPro" id="IPR050993">
    <property type="entry name" value="Isochorismatase_domain"/>
</dbReference>
<proteinExistence type="inferred from homology"/>
<evidence type="ECO:0000259" key="2">
    <source>
        <dbReference type="Pfam" id="PF00857"/>
    </source>
</evidence>
<feature type="domain" description="Isochorismatase-like" evidence="2">
    <location>
        <begin position="67"/>
        <end position="119"/>
    </location>
</feature>
<accession>A0A7G2CB52</accession>
<dbReference type="InterPro" id="IPR036380">
    <property type="entry name" value="Isochorismatase-like_sf"/>
</dbReference>
<dbReference type="Proteomes" id="UP000515908">
    <property type="component" value="Chromosome 08"/>
</dbReference>
<dbReference type="InterPro" id="IPR000868">
    <property type="entry name" value="Isochorismatase-like_dom"/>
</dbReference>
<dbReference type="Gene3D" id="3.40.50.850">
    <property type="entry name" value="Isochorismatase-like"/>
    <property type="match status" value="1"/>
</dbReference>
<dbReference type="PANTHER" id="PTHR14119">
    <property type="entry name" value="HYDROLASE"/>
    <property type="match status" value="1"/>
</dbReference>